<accession>V6RZC2</accession>
<proteinExistence type="predicted"/>
<dbReference type="OrthoDB" id="795337at2"/>
<sequence length="132" mass="14873">MTFNLKHFLIIISFVFTKSYSQDGKIYEVTLPDGSKHIEQYFKYPGGKEALLKDLRDNFYIPKQAIKDKVSGQIILAITIDTTGIAKGKILKSLRPDVDSAAVQVVRKLKISEPAKQDNKKVPFTLSFPITI</sequence>
<keyword evidence="3" id="KW-1133">Transmembrane helix</keyword>
<keyword evidence="7" id="KW-1185">Reference proteome</keyword>
<dbReference type="RefSeq" id="WP_023574999.1">
    <property type="nucleotide sequence ID" value="NZ_AVCS01000032.1"/>
</dbReference>
<evidence type="ECO:0000313" key="7">
    <source>
        <dbReference type="Proteomes" id="UP000030149"/>
    </source>
</evidence>
<dbReference type="Proteomes" id="UP000030149">
    <property type="component" value="Unassembled WGS sequence"/>
</dbReference>
<keyword evidence="2" id="KW-0812">Transmembrane</keyword>
<dbReference type="GO" id="GO:0055085">
    <property type="term" value="P:transmembrane transport"/>
    <property type="evidence" value="ECO:0007669"/>
    <property type="project" value="InterPro"/>
</dbReference>
<reference evidence="6 7" key="2">
    <citation type="journal article" date="2015" name="Stand. Genomic Sci.">
        <title>High quality draft genomic sequence of Flavobacterium enshiense DK69(T) and comparison among Flavobacterium genomes.</title>
        <authorList>
            <person name="Zeng Z."/>
            <person name="Chen C."/>
            <person name="Du H."/>
            <person name="Wang G."/>
            <person name="Li M."/>
        </authorList>
    </citation>
    <scope>NUCLEOTIDE SEQUENCE [LARGE SCALE GENOMIC DNA]</scope>
    <source>
        <strain evidence="6 7">DK69</strain>
    </source>
</reference>
<comment type="subcellular location">
    <subcellularLocation>
        <location evidence="1">Membrane</location>
        <topology evidence="1">Single-pass membrane protein</topology>
    </subcellularLocation>
</comment>
<dbReference type="SUPFAM" id="SSF74653">
    <property type="entry name" value="TolA/TonB C-terminal domain"/>
    <property type="match status" value="1"/>
</dbReference>
<feature type="domain" description="TonB C-terminal" evidence="5">
    <location>
        <begin position="62"/>
        <end position="130"/>
    </location>
</feature>
<dbReference type="STRING" id="1107311.Q767_15180"/>
<evidence type="ECO:0000313" key="6">
    <source>
        <dbReference type="EMBL" id="KGO93119.1"/>
    </source>
</evidence>
<dbReference type="InterPro" id="IPR006260">
    <property type="entry name" value="TonB/TolA_C"/>
</dbReference>
<dbReference type="Gene3D" id="3.30.1150.10">
    <property type="match status" value="1"/>
</dbReference>
<protein>
    <recommendedName>
        <fullName evidence="5">TonB C-terminal domain-containing protein</fullName>
    </recommendedName>
</protein>
<dbReference type="EMBL" id="JRLZ01000021">
    <property type="protein sequence ID" value="KGO93119.1"/>
    <property type="molecule type" value="Genomic_DNA"/>
</dbReference>
<comment type="caution">
    <text evidence="6">The sequence shown here is derived from an EMBL/GenBank/DDBJ whole genome shotgun (WGS) entry which is preliminary data.</text>
</comment>
<organism evidence="6 7">
    <name type="scientific">Flavobacterium enshiense DK69</name>
    <dbReference type="NCBI Taxonomy" id="1107311"/>
    <lineage>
        <taxon>Bacteria</taxon>
        <taxon>Pseudomonadati</taxon>
        <taxon>Bacteroidota</taxon>
        <taxon>Flavobacteriia</taxon>
        <taxon>Flavobacteriales</taxon>
        <taxon>Flavobacteriaceae</taxon>
        <taxon>Flavobacterium</taxon>
    </lineage>
</organism>
<evidence type="ECO:0000259" key="5">
    <source>
        <dbReference type="Pfam" id="PF03544"/>
    </source>
</evidence>
<reference evidence="7" key="1">
    <citation type="submission" date="2013-09" db="EMBL/GenBank/DDBJ databases">
        <authorList>
            <person name="Zeng Z."/>
            <person name="Chen C."/>
        </authorList>
    </citation>
    <scope>NUCLEOTIDE SEQUENCE [LARGE SCALE GENOMIC DNA]</scope>
    <source>
        <strain evidence="7">DK69</strain>
    </source>
</reference>
<dbReference type="eggNOG" id="COG0810">
    <property type="taxonomic scope" value="Bacteria"/>
</dbReference>
<name>V6RZC2_9FLAO</name>
<evidence type="ECO:0000256" key="4">
    <source>
        <dbReference type="ARBA" id="ARBA00023136"/>
    </source>
</evidence>
<dbReference type="Pfam" id="PF03544">
    <property type="entry name" value="TonB_C"/>
    <property type="match status" value="1"/>
</dbReference>
<dbReference type="GO" id="GO:0016020">
    <property type="term" value="C:membrane"/>
    <property type="evidence" value="ECO:0007669"/>
    <property type="project" value="UniProtKB-SubCell"/>
</dbReference>
<evidence type="ECO:0000256" key="1">
    <source>
        <dbReference type="ARBA" id="ARBA00004167"/>
    </source>
</evidence>
<dbReference type="NCBIfam" id="TIGR01352">
    <property type="entry name" value="tonB_Cterm"/>
    <property type="match status" value="1"/>
</dbReference>
<evidence type="ECO:0000256" key="2">
    <source>
        <dbReference type="ARBA" id="ARBA00022692"/>
    </source>
</evidence>
<gene>
    <name evidence="6" type="ORF">Q767_15180</name>
</gene>
<keyword evidence="4" id="KW-0472">Membrane</keyword>
<dbReference type="InterPro" id="IPR037682">
    <property type="entry name" value="TonB_C"/>
</dbReference>
<dbReference type="PATRIC" id="fig|1107311.3.peg.3013"/>
<evidence type="ECO:0000256" key="3">
    <source>
        <dbReference type="ARBA" id="ARBA00022989"/>
    </source>
</evidence>
<dbReference type="AlphaFoldDB" id="V6RZC2"/>